<evidence type="ECO:0000256" key="1">
    <source>
        <dbReference type="ARBA" id="ARBA00001947"/>
    </source>
</evidence>
<dbReference type="PROSITE" id="PS51272">
    <property type="entry name" value="SLH"/>
    <property type="match status" value="1"/>
</dbReference>
<dbReference type="Pfam" id="PF05649">
    <property type="entry name" value="Peptidase_M13_N"/>
    <property type="match status" value="1"/>
</dbReference>
<keyword evidence="5" id="KW-0677">Repeat</keyword>
<evidence type="ECO:0000259" key="10">
    <source>
        <dbReference type="PROSITE" id="PS51272"/>
    </source>
</evidence>
<dbReference type="RefSeq" id="WP_103082116.1">
    <property type="nucleotide sequence ID" value="NZ_CP021850.1"/>
</dbReference>
<dbReference type="EMBL" id="NIOJ01000034">
    <property type="protein sequence ID" value="PNT97720.1"/>
    <property type="molecule type" value="Genomic_DNA"/>
</dbReference>
<evidence type="ECO:0000313" key="12">
    <source>
        <dbReference type="Proteomes" id="UP000236151"/>
    </source>
</evidence>
<dbReference type="GO" id="GO:0046872">
    <property type="term" value="F:metal ion binding"/>
    <property type="evidence" value="ECO:0007669"/>
    <property type="project" value="UniProtKB-KW"/>
</dbReference>
<feature type="chain" id="PRO_5014428753" description="SLH domain-containing protein" evidence="9">
    <location>
        <begin position="27"/>
        <end position="805"/>
    </location>
</feature>
<sequence>MTGLKRKIVSVFLCFVLIFSVLPVYAAESVQYVTREQAVARLLETIGTGALSKTEGDISVFSDADRVSPEFADELGIAVANGIIDGIPGSELNPSENITRLEFAVIISRSIRELPIVKPKLAFSDVPAENAGDVSRLVQAGIINGYGNGNFGAEDFLTQNQLNIILDRIEKLSETRPQDDFYYAVNKDWLKTAKLPAGYPTYSSFSEVDINNSNKLKAIVKDLIDNADTWQEGTIEQKMADFYSTIVDVENRNKEGIEPIKPYLDRISEAKTVQELIDISAQFENEIGLSLLFGFGPSIDFVDSSRYVLYGSGLSTALPSVYMLNENPQIKALYENFIAQMFILTGSTEESALKSAQDIYAFEKIVAASTLSNEEASRVENIYNPMTVDEVADMFKGVDIKKYLKDLGYENVENVIITDVGLMRKTGELMTDENLEVLKDYARYYLVINTASFLSEDLENAINAFNSAFMGIDSTLSQEDKAFNMLNSVMSSYLGRIYVERYFSEEAKKDVEDIVSEIIAAFEKRIQALDWMTDETKAAAISKLKAIKLKIGYPDTWEDPLSNIEIKSYDEGGSLLGNILAITAAQAKYSKSLLSKPVDKSKWSIPPHMVNAFYNATSNEIIFPAGILQAPFYDVNASREQNLGGIGTVIAHEITHAFDNNGAQFDKDGNMKNWWKDEDYITFQQKCQQVIDLYEGLEIAPGAVVSGALTLSENVADIGAMACILDIAANMEDVNYKELFESNARIWRMTATNQIYQLLATQDVHAPNKFRVNQVLRNFQEFYDTYGIEEGDMLYLAPEDRVTVW</sequence>
<evidence type="ECO:0000256" key="3">
    <source>
        <dbReference type="ARBA" id="ARBA00022670"/>
    </source>
</evidence>
<reference evidence="11 12" key="1">
    <citation type="submission" date="2017-06" db="EMBL/GenBank/DDBJ databases">
        <title>Investigating the central metabolism of Clostridium thermosuccinogenes.</title>
        <authorList>
            <person name="Koendjbiharie J.G."/>
            <person name="van Kranenburg R."/>
        </authorList>
    </citation>
    <scope>NUCLEOTIDE SEQUENCE [LARGE SCALE GENOMIC DNA]</scope>
    <source>
        <strain evidence="11 12">DSM 5806</strain>
    </source>
</reference>
<evidence type="ECO:0000256" key="9">
    <source>
        <dbReference type="SAM" id="SignalP"/>
    </source>
</evidence>
<proteinExistence type="inferred from homology"/>
<evidence type="ECO:0000256" key="4">
    <source>
        <dbReference type="ARBA" id="ARBA00022723"/>
    </source>
</evidence>
<dbReference type="PANTHER" id="PTHR11733:SF167">
    <property type="entry name" value="FI17812P1-RELATED"/>
    <property type="match status" value="1"/>
</dbReference>
<dbReference type="PROSITE" id="PS51885">
    <property type="entry name" value="NEPRILYSIN"/>
    <property type="match status" value="1"/>
</dbReference>
<dbReference type="Pfam" id="PF00395">
    <property type="entry name" value="SLH"/>
    <property type="match status" value="2"/>
</dbReference>
<name>A0A2K2FG14_9CLOT</name>
<dbReference type="OrthoDB" id="9775677at2"/>
<dbReference type="AlphaFoldDB" id="A0A2K2FG14"/>
<evidence type="ECO:0000256" key="5">
    <source>
        <dbReference type="ARBA" id="ARBA00022737"/>
    </source>
</evidence>
<protein>
    <recommendedName>
        <fullName evidence="10">SLH domain-containing protein</fullName>
    </recommendedName>
</protein>
<comment type="similarity">
    <text evidence="2">Belongs to the peptidase M13 family.</text>
</comment>
<dbReference type="InterPro" id="IPR018497">
    <property type="entry name" value="Peptidase_M13_C"/>
</dbReference>
<evidence type="ECO:0000256" key="8">
    <source>
        <dbReference type="ARBA" id="ARBA00023049"/>
    </source>
</evidence>
<dbReference type="InterPro" id="IPR024079">
    <property type="entry name" value="MetalloPept_cat_dom_sf"/>
</dbReference>
<dbReference type="GO" id="GO:0005886">
    <property type="term" value="C:plasma membrane"/>
    <property type="evidence" value="ECO:0007669"/>
    <property type="project" value="TreeGrafter"/>
</dbReference>
<keyword evidence="4" id="KW-0479">Metal-binding</keyword>
<dbReference type="GO" id="GO:0016485">
    <property type="term" value="P:protein processing"/>
    <property type="evidence" value="ECO:0007669"/>
    <property type="project" value="TreeGrafter"/>
</dbReference>
<organism evidence="11 12">
    <name type="scientific">Clostridium thermosuccinogenes</name>
    <dbReference type="NCBI Taxonomy" id="84032"/>
    <lineage>
        <taxon>Bacteria</taxon>
        <taxon>Bacillati</taxon>
        <taxon>Bacillota</taxon>
        <taxon>Clostridia</taxon>
        <taxon>Eubacteriales</taxon>
        <taxon>Clostridiaceae</taxon>
        <taxon>Clostridium</taxon>
    </lineage>
</organism>
<dbReference type="Gene3D" id="3.40.390.10">
    <property type="entry name" value="Collagenase (Catalytic Domain)"/>
    <property type="match status" value="1"/>
</dbReference>
<gene>
    <name evidence="11" type="ORF">CDQ84_12775</name>
</gene>
<dbReference type="SUPFAM" id="SSF55486">
    <property type="entry name" value="Metalloproteases ('zincins'), catalytic domain"/>
    <property type="match status" value="1"/>
</dbReference>
<keyword evidence="12" id="KW-1185">Reference proteome</keyword>
<dbReference type="InterPro" id="IPR000718">
    <property type="entry name" value="Peptidase_M13"/>
</dbReference>
<dbReference type="InterPro" id="IPR042089">
    <property type="entry name" value="Peptidase_M13_dom_2"/>
</dbReference>
<comment type="cofactor">
    <cofactor evidence="1">
        <name>Zn(2+)</name>
        <dbReference type="ChEBI" id="CHEBI:29105"/>
    </cofactor>
</comment>
<evidence type="ECO:0000256" key="6">
    <source>
        <dbReference type="ARBA" id="ARBA00022801"/>
    </source>
</evidence>
<keyword evidence="7" id="KW-0862">Zinc</keyword>
<keyword evidence="9" id="KW-0732">Signal</keyword>
<evidence type="ECO:0000256" key="2">
    <source>
        <dbReference type="ARBA" id="ARBA00007357"/>
    </source>
</evidence>
<evidence type="ECO:0000256" key="7">
    <source>
        <dbReference type="ARBA" id="ARBA00022833"/>
    </source>
</evidence>
<feature type="domain" description="SLH" evidence="10">
    <location>
        <begin position="58"/>
        <end position="121"/>
    </location>
</feature>
<keyword evidence="6" id="KW-0378">Hydrolase</keyword>
<keyword evidence="8" id="KW-0482">Metalloprotease</keyword>
<dbReference type="CDD" id="cd08662">
    <property type="entry name" value="M13"/>
    <property type="match status" value="1"/>
</dbReference>
<keyword evidence="3" id="KW-0645">Protease</keyword>
<feature type="signal peptide" evidence="9">
    <location>
        <begin position="1"/>
        <end position="26"/>
    </location>
</feature>
<comment type="caution">
    <text evidence="11">The sequence shown here is derived from an EMBL/GenBank/DDBJ whole genome shotgun (WGS) entry which is preliminary data.</text>
</comment>
<dbReference type="InterPro" id="IPR008753">
    <property type="entry name" value="Peptidase_M13_N"/>
</dbReference>
<dbReference type="Gene3D" id="1.10.1380.10">
    <property type="entry name" value="Neutral endopeptidase , domain2"/>
    <property type="match status" value="1"/>
</dbReference>
<accession>A0A2K2FG14</accession>
<dbReference type="PRINTS" id="PR00786">
    <property type="entry name" value="NEPRILYSIN"/>
</dbReference>
<dbReference type="PANTHER" id="PTHR11733">
    <property type="entry name" value="ZINC METALLOPROTEASE FAMILY M13 NEPRILYSIN-RELATED"/>
    <property type="match status" value="1"/>
</dbReference>
<dbReference type="Proteomes" id="UP000236151">
    <property type="component" value="Unassembled WGS sequence"/>
</dbReference>
<evidence type="ECO:0000313" key="11">
    <source>
        <dbReference type="EMBL" id="PNT97720.1"/>
    </source>
</evidence>
<dbReference type="InterPro" id="IPR001119">
    <property type="entry name" value="SLH_dom"/>
</dbReference>
<dbReference type="GO" id="GO:0004222">
    <property type="term" value="F:metalloendopeptidase activity"/>
    <property type="evidence" value="ECO:0007669"/>
    <property type="project" value="InterPro"/>
</dbReference>
<dbReference type="Pfam" id="PF01431">
    <property type="entry name" value="Peptidase_M13"/>
    <property type="match status" value="1"/>
</dbReference>
<dbReference type="KEGG" id="cthd:CDO33_11565"/>